<comment type="subcellular location">
    <subcellularLocation>
        <location evidence="9">Cell membrane</location>
        <topology evidence="9">Multi-pass membrane protein</topology>
    </subcellularLocation>
    <subcellularLocation>
        <location evidence="1">Membrane</location>
        <topology evidence="1">Multi-pass membrane protein</topology>
    </subcellularLocation>
</comment>
<evidence type="ECO:0000256" key="5">
    <source>
        <dbReference type="ARBA" id="ARBA00022989"/>
    </source>
</evidence>
<reference evidence="11 12" key="1">
    <citation type="submission" date="2020-07" db="EMBL/GenBank/DDBJ databases">
        <title>Sequencing the genomes of 1000 actinobacteria strains.</title>
        <authorList>
            <person name="Klenk H.-P."/>
        </authorList>
    </citation>
    <scope>NUCLEOTIDE SEQUENCE [LARGE SCALE GENOMIC DNA]</scope>
    <source>
        <strain evidence="11 12">DSM 21350</strain>
    </source>
</reference>
<evidence type="ECO:0000256" key="1">
    <source>
        <dbReference type="ARBA" id="ARBA00004141"/>
    </source>
</evidence>
<evidence type="ECO:0000256" key="8">
    <source>
        <dbReference type="ARBA" id="ARBA00050025"/>
    </source>
</evidence>
<gene>
    <name evidence="11" type="ORF">BJZ21_002516</name>
</gene>
<dbReference type="EMBL" id="JACCBG010000001">
    <property type="protein sequence ID" value="NYD42433.1"/>
    <property type="molecule type" value="Genomic_DNA"/>
</dbReference>
<evidence type="ECO:0000256" key="4">
    <source>
        <dbReference type="ARBA" id="ARBA00022692"/>
    </source>
</evidence>
<dbReference type="GO" id="GO:0005886">
    <property type="term" value="C:plasma membrane"/>
    <property type="evidence" value="ECO:0007669"/>
    <property type="project" value="UniProtKB-SubCell"/>
</dbReference>
<keyword evidence="6 9" id="KW-0472">Membrane</keyword>
<keyword evidence="5 9" id="KW-1133">Transmembrane helix</keyword>
<dbReference type="PROSITE" id="PS01219">
    <property type="entry name" value="AMMONIUM_TRANSP"/>
    <property type="match status" value="1"/>
</dbReference>
<feature type="transmembrane region" description="Helical" evidence="9">
    <location>
        <begin position="389"/>
        <end position="410"/>
    </location>
</feature>
<comment type="caution">
    <text evidence="11">The sequence shown here is derived from an EMBL/GenBank/DDBJ whole genome shotgun (WGS) entry which is preliminary data.</text>
</comment>
<organism evidence="11 12">
    <name type="scientific">Nocardioides panaciterrulae</name>
    <dbReference type="NCBI Taxonomy" id="661492"/>
    <lineage>
        <taxon>Bacteria</taxon>
        <taxon>Bacillati</taxon>
        <taxon>Actinomycetota</taxon>
        <taxon>Actinomycetes</taxon>
        <taxon>Propionibacteriales</taxon>
        <taxon>Nocardioidaceae</taxon>
        <taxon>Nocardioides</taxon>
    </lineage>
</organism>
<evidence type="ECO:0000256" key="3">
    <source>
        <dbReference type="ARBA" id="ARBA00022448"/>
    </source>
</evidence>
<protein>
    <recommendedName>
        <fullName evidence="8 9">Ammonium transporter</fullName>
    </recommendedName>
</protein>
<feature type="transmembrane region" description="Helical" evidence="9">
    <location>
        <begin position="115"/>
        <end position="137"/>
    </location>
</feature>
<dbReference type="NCBIfam" id="TIGR00836">
    <property type="entry name" value="amt"/>
    <property type="match status" value="1"/>
</dbReference>
<evidence type="ECO:0000256" key="2">
    <source>
        <dbReference type="ARBA" id="ARBA00005887"/>
    </source>
</evidence>
<dbReference type="PANTHER" id="PTHR43029:SF10">
    <property type="entry name" value="AMMONIUM TRANSPORTER MEP2"/>
    <property type="match status" value="1"/>
</dbReference>
<evidence type="ECO:0000313" key="11">
    <source>
        <dbReference type="EMBL" id="NYD42433.1"/>
    </source>
</evidence>
<feature type="domain" description="Ammonium transporter AmtB-like" evidence="10">
    <location>
        <begin position="29"/>
        <end position="437"/>
    </location>
</feature>
<keyword evidence="3 9" id="KW-0813">Transport</keyword>
<evidence type="ECO:0000313" key="12">
    <source>
        <dbReference type="Proteomes" id="UP000535511"/>
    </source>
</evidence>
<evidence type="ECO:0000256" key="9">
    <source>
        <dbReference type="RuleBase" id="RU362002"/>
    </source>
</evidence>
<feature type="transmembrane region" description="Helical" evidence="9">
    <location>
        <begin position="346"/>
        <end position="369"/>
    </location>
</feature>
<dbReference type="Gene3D" id="1.10.3430.10">
    <property type="entry name" value="Ammonium transporter AmtB like domains"/>
    <property type="match status" value="1"/>
</dbReference>
<dbReference type="Proteomes" id="UP000535511">
    <property type="component" value="Unassembled WGS sequence"/>
</dbReference>
<keyword evidence="12" id="KW-1185">Reference proteome</keyword>
<feature type="transmembrane region" description="Helical" evidence="9">
    <location>
        <begin position="228"/>
        <end position="248"/>
    </location>
</feature>
<dbReference type="InterPro" id="IPR018047">
    <property type="entry name" value="Ammonium_transpt_CS"/>
</dbReference>
<evidence type="ECO:0000256" key="7">
    <source>
        <dbReference type="ARBA" id="ARBA00023177"/>
    </source>
</evidence>
<proteinExistence type="inferred from homology"/>
<dbReference type="RefSeq" id="WP_179664072.1">
    <property type="nucleotide sequence ID" value="NZ_JACCBG010000001.1"/>
</dbReference>
<feature type="transmembrane region" description="Helical" evidence="9">
    <location>
        <begin position="194"/>
        <end position="216"/>
    </location>
</feature>
<dbReference type="Pfam" id="PF00909">
    <property type="entry name" value="Ammonium_transp"/>
    <property type="match status" value="1"/>
</dbReference>
<feature type="transmembrane region" description="Helical" evidence="9">
    <location>
        <begin position="149"/>
        <end position="170"/>
    </location>
</feature>
<name>A0A7Y9E747_9ACTN</name>
<evidence type="ECO:0000256" key="6">
    <source>
        <dbReference type="ARBA" id="ARBA00023136"/>
    </source>
</evidence>
<feature type="transmembrane region" description="Helical" evidence="9">
    <location>
        <begin position="260"/>
        <end position="281"/>
    </location>
</feature>
<keyword evidence="7 9" id="KW-0924">Ammonia transport</keyword>
<keyword evidence="4 9" id="KW-0812">Transmembrane</keyword>
<comment type="similarity">
    <text evidence="2 9">Belongs to the ammonia transporter channel (TC 1.A.11.2) family.</text>
</comment>
<dbReference type="GO" id="GO:0008519">
    <property type="term" value="F:ammonium channel activity"/>
    <property type="evidence" value="ECO:0007669"/>
    <property type="project" value="InterPro"/>
</dbReference>
<dbReference type="AlphaFoldDB" id="A0A7Y9E747"/>
<accession>A0A7Y9E747</accession>
<dbReference type="InterPro" id="IPR029020">
    <property type="entry name" value="Ammonium/urea_transptr"/>
</dbReference>
<feature type="transmembrane region" description="Helical" evidence="9">
    <location>
        <begin position="28"/>
        <end position="49"/>
    </location>
</feature>
<dbReference type="InterPro" id="IPR001905">
    <property type="entry name" value="Ammonium_transpt"/>
</dbReference>
<feature type="transmembrane region" description="Helical" evidence="9">
    <location>
        <begin position="312"/>
        <end position="334"/>
    </location>
</feature>
<sequence length="474" mass="47600">MTALAAAPTVLAAGAGAGLDPGLDPGDTAWLLAATALVLLMAPGLALFYGGMVRSKSVLNMMMMTFGALAVITVVWVLVGYSLAFGDDLGAGLLGDPRQYAGLGQLMSAASNGSAHVPLILFAAFQGLFCVITGALVSGAIADRARFGAWLVFVALWTVVVYAPVAHWVFDVGRAGRAGHAGGWLVNRLGLVDFAGGTAVEICSGASGLALAMVLGHRIGFGKDPMRPHNLTLVMLGAGLLWFGWFGFNAGSALGADQAAAVVFTTTLVAGAAGSLGWLALERYRDGHATSLGAASGLVAGLVAITPSCGSLSPLGAIVMGGAAGAVCAWAVGLKYRFGYDDSLDVVGVHLVGGVVGTVGIGLLATAAAPTGVDGLLYGGGVAQLGRQLTGGGVVLVYALVVSGVLGLVVDRVLGFRIDEEHEVTGIDLVVHAETAYDLHATAGARTAGHGILGAITQPAAQPSSPRREGEPRP</sequence>
<dbReference type="PANTHER" id="PTHR43029">
    <property type="entry name" value="AMMONIUM TRANSPORTER MEP2"/>
    <property type="match status" value="1"/>
</dbReference>
<feature type="transmembrane region" description="Helical" evidence="9">
    <location>
        <begin position="61"/>
        <end position="84"/>
    </location>
</feature>
<evidence type="ECO:0000259" key="10">
    <source>
        <dbReference type="Pfam" id="PF00909"/>
    </source>
</evidence>
<feature type="transmembrane region" description="Helical" evidence="9">
    <location>
        <begin position="288"/>
        <end position="306"/>
    </location>
</feature>
<dbReference type="InterPro" id="IPR024041">
    <property type="entry name" value="NH4_transpt_AmtB-like_dom"/>
</dbReference>
<dbReference type="SUPFAM" id="SSF111352">
    <property type="entry name" value="Ammonium transporter"/>
    <property type="match status" value="1"/>
</dbReference>